<reference evidence="2 3" key="2">
    <citation type="journal article" date="2011" name="Genome Res.">
        <title>Chromosome and gene copy number variation allow major structural change between species and strains of Leishmania.</title>
        <authorList>
            <person name="Rogers M.B."/>
            <person name="Hilley J.D."/>
            <person name="Dickens N.J."/>
            <person name="Wilkes J."/>
            <person name="Bates P.A."/>
            <person name="Depledge D.P."/>
            <person name="Harris D."/>
            <person name="Her Y."/>
            <person name="Herzyk P."/>
            <person name="Imamura H."/>
            <person name="Otto T.D."/>
            <person name="Sanders M."/>
            <person name="Seeger K."/>
            <person name="Dujardin J.C."/>
            <person name="Berriman M."/>
            <person name="Smith D.F."/>
            <person name="Hertz-Fowler C."/>
            <person name="Mottram J.C."/>
        </authorList>
    </citation>
    <scope>NUCLEOTIDE SEQUENCE [LARGE SCALE GENOMIC DNA]</scope>
    <source>
        <strain evidence="2 3">JPCM5</strain>
    </source>
</reference>
<dbReference type="AlphaFoldDB" id="A4HZJ1"/>
<dbReference type="Proteomes" id="UP000008153">
    <property type="component" value="Chromosome 21"/>
</dbReference>
<dbReference type="InParanoid" id="A4HZJ1"/>
<dbReference type="KEGG" id="lif:LINJ_21_2220"/>
<feature type="compositionally biased region" description="Polar residues" evidence="1">
    <location>
        <begin position="838"/>
        <end position="848"/>
    </location>
</feature>
<feature type="compositionally biased region" description="Low complexity" evidence="1">
    <location>
        <begin position="290"/>
        <end position="303"/>
    </location>
</feature>
<organism evidence="2 3">
    <name type="scientific">Leishmania infantum</name>
    <dbReference type="NCBI Taxonomy" id="5671"/>
    <lineage>
        <taxon>Eukaryota</taxon>
        <taxon>Discoba</taxon>
        <taxon>Euglenozoa</taxon>
        <taxon>Kinetoplastea</taxon>
        <taxon>Metakinetoplastina</taxon>
        <taxon>Trypanosomatida</taxon>
        <taxon>Trypanosomatidae</taxon>
        <taxon>Leishmaniinae</taxon>
        <taxon>Leishmania</taxon>
    </lineage>
</organism>
<keyword evidence="3" id="KW-1185">Reference proteome</keyword>
<dbReference type="EMBL" id="FR796453">
    <property type="protein sequence ID" value="CAM67903.2"/>
    <property type="molecule type" value="Genomic_DNA"/>
</dbReference>
<evidence type="ECO:0000313" key="2">
    <source>
        <dbReference type="EMBL" id="CAM67903.2"/>
    </source>
</evidence>
<feature type="region of interest" description="Disordered" evidence="1">
    <location>
        <begin position="112"/>
        <end position="237"/>
    </location>
</feature>
<feature type="compositionally biased region" description="Low complexity" evidence="1">
    <location>
        <begin position="793"/>
        <end position="808"/>
    </location>
</feature>
<dbReference type="eggNOG" id="ENOG502S9SG">
    <property type="taxonomic scope" value="Eukaryota"/>
</dbReference>
<feature type="region of interest" description="Disordered" evidence="1">
    <location>
        <begin position="755"/>
        <end position="879"/>
    </location>
</feature>
<feature type="region of interest" description="Disordered" evidence="1">
    <location>
        <begin position="283"/>
        <end position="327"/>
    </location>
</feature>
<dbReference type="RefSeq" id="XP_001465482.2">
    <property type="nucleotide sequence ID" value="XM_001465445.2"/>
</dbReference>
<feature type="compositionally biased region" description="Basic and acidic residues" evidence="1">
    <location>
        <begin position="128"/>
        <end position="140"/>
    </location>
</feature>
<feature type="region of interest" description="Disordered" evidence="1">
    <location>
        <begin position="535"/>
        <end position="565"/>
    </location>
</feature>
<feature type="compositionally biased region" description="Polar residues" evidence="1">
    <location>
        <begin position="819"/>
        <end position="830"/>
    </location>
</feature>
<name>A4HZJ1_LEIIN</name>
<evidence type="ECO:0000313" key="3">
    <source>
        <dbReference type="Proteomes" id="UP000008153"/>
    </source>
</evidence>
<protein>
    <submittedName>
        <fullName evidence="2">Uncharacterized protein</fullName>
    </submittedName>
</protein>
<dbReference type="SMR" id="A4HZJ1"/>
<feature type="compositionally biased region" description="Low complexity" evidence="1">
    <location>
        <begin position="869"/>
        <end position="879"/>
    </location>
</feature>
<gene>
    <name evidence="2" type="ORF">LINJ_21_2220</name>
</gene>
<proteinExistence type="predicted"/>
<feature type="region of interest" description="Disordered" evidence="1">
    <location>
        <begin position="27"/>
        <end position="82"/>
    </location>
</feature>
<evidence type="ECO:0000256" key="1">
    <source>
        <dbReference type="SAM" id="MobiDB-lite"/>
    </source>
</evidence>
<accession>A4HZJ1</accession>
<dbReference type="VEuPathDB" id="TriTrypDB:LINF_210028300"/>
<dbReference type="GeneID" id="5068900"/>
<reference evidence="2 3" key="1">
    <citation type="journal article" date="2007" name="Nat. Genet.">
        <title>Comparative genomic analysis of three Leishmania species that cause diverse human disease.</title>
        <authorList>
            <person name="Peacock C.S."/>
            <person name="Seeger K."/>
            <person name="Harris D."/>
            <person name="Murphy L."/>
            <person name="Ruiz J.C."/>
            <person name="Quail M.A."/>
            <person name="Peters N."/>
            <person name="Adlem E."/>
            <person name="Tivey A."/>
            <person name="Aslett M."/>
            <person name="Kerhornou A."/>
            <person name="Ivens A."/>
            <person name="Fraser A."/>
            <person name="Rajandream M.A."/>
            <person name="Carver T."/>
            <person name="Norbertczak H."/>
            <person name="Chillingworth T."/>
            <person name="Hance Z."/>
            <person name="Jagels K."/>
            <person name="Moule S."/>
            <person name="Ormond D."/>
            <person name="Rutter S."/>
            <person name="Squares R."/>
            <person name="Whitehead S."/>
            <person name="Rabbinowitsch E."/>
            <person name="Arrowsmith C."/>
            <person name="White B."/>
            <person name="Thurston S."/>
            <person name="Bringaud F."/>
            <person name="Baldauf S.L."/>
            <person name="Faulconbridge A."/>
            <person name="Jeffares D."/>
            <person name="Depledge D.P."/>
            <person name="Oyola S.O."/>
            <person name="Hilley J.D."/>
            <person name="Brito L.O."/>
            <person name="Tosi L.R."/>
            <person name="Barrell B."/>
            <person name="Cruz A.K."/>
            <person name="Mottram J.C."/>
            <person name="Smith D.F."/>
            <person name="Berriman M."/>
        </authorList>
    </citation>
    <scope>NUCLEOTIDE SEQUENCE [LARGE SCALE GENOMIC DNA]</scope>
    <source>
        <strain evidence="2 3">JPCM5</strain>
    </source>
</reference>
<sequence>MDSPRKEEFVLSSGEGPFAVTIKRFATADSSSSSSGDGAEAPHPTSRPRFGSGSNIDSSGLPDDSGDSHNLSSYMGLPSNLAPANAEYAPRVESGAPLVGDVLNGTATDVVAKQRGLQLQRFSTVDSSARDERSMPHESSRSSSSADLAPFRQRGGGATAAAGAQHRLSQEPLVHAPAASLARETPPRGRSAAGEDAAAPSPKEMDDATVAGDSSRRRLPQSRSHVAPVTQPCAGSPASSAVVATVPESKPAPVAAQSLTLPEACKRFGHGHDGAAACGAFTRAPKESRPAPAAAEVQQPQSQRQSGDAEPRSPSSGGAHTRVPQWTCHMKKKDGQYVTCVRVTNPTALYDRGINGLRRASAKREAMRAKLEEAALAEATFRPTISPRVRALKRSGDSAGAAHDSSAQLRYRLQLLELPDEPAHAAHRHTPRLSHTSEMIVRACRGRRGAEPPPEERLYRDYFYRQQAIEEARLVTASPAVVRSKRHIDAHIAELYSFEQQRQRAIAAARDALLSASSEAHRRLCVDPRALVERLTKPRSPSQQRSAAAQLEKDPCPFHPQTSASSAELAHQARLRGLHRWVRYFCDADILSMAVLSTFQGQAAQEAATLSAVLRRHSPTKTEWSVEELADAFVNDAGDNSFIAELWRRRPPIGEASAALGELTHRPCLNPKSAMIVDKMNAEHRGGPTHDRLFLNARAKQLSQRQQELEEEQASLEDKQREQKRRQRLQAAWRAQEAQRLEAYRAEKAEERRKSAAAEASAAEERLHPCTTSCSRQLFMPSSSPPLRSGGRASVPPSASPRQSSAAATDAVILKPRSYTPSMPTASSTRPPEVSRVRGSNTDNTTTARNKGSGGNGRGSGCPSPAFHPTTTSAQAAPAAQCLTSSIPRNVEDWPVANKQELDRAAEALRDLLVDPARSCRASPQGSAASSQRSLSAATCFTPCDVNRPLDSQCKLHAPSLDVLLVCAQLRDSRAFPAGERERLDRAQKRQLRELGRLLYSRYMSRVHGKIST</sequence>